<dbReference type="Proteomes" id="UP000231932">
    <property type="component" value="Chromosome"/>
</dbReference>
<evidence type="ECO:0000259" key="10">
    <source>
        <dbReference type="PROSITE" id="PS50850"/>
    </source>
</evidence>
<dbReference type="OrthoDB" id="146256at2"/>
<evidence type="ECO:0000256" key="7">
    <source>
        <dbReference type="ARBA" id="ARBA00023136"/>
    </source>
</evidence>
<dbReference type="GO" id="GO:0022857">
    <property type="term" value="F:transmembrane transporter activity"/>
    <property type="evidence" value="ECO:0007669"/>
    <property type="project" value="InterPro"/>
</dbReference>
<feature type="transmembrane region" description="Helical" evidence="9">
    <location>
        <begin position="113"/>
        <end position="131"/>
    </location>
</feature>
<accession>A0A2K8NCD8</accession>
<name>A0A2K8NCD8_9BACL</name>
<dbReference type="InterPro" id="IPR004638">
    <property type="entry name" value="EmrB-like"/>
</dbReference>
<dbReference type="InterPro" id="IPR011701">
    <property type="entry name" value="MFS"/>
</dbReference>
<dbReference type="PANTHER" id="PTHR42718">
    <property type="entry name" value="MAJOR FACILITATOR SUPERFAMILY MULTIDRUG TRANSPORTER MFSC"/>
    <property type="match status" value="1"/>
</dbReference>
<dbReference type="Gene3D" id="1.20.1720.10">
    <property type="entry name" value="Multidrug resistance protein D"/>
    <property type="match status" value="1"/>
</dbReference>
<dbReference type="InterPro" id="IPR020846">
    <property type="entry name" value="MFS_dom"/>
</dbReference>
<feature type="transmembrane region" description="Helical" evidence="9">
    <location>
        <begin position="516"/>
        <end position="534"/>
    </location>
</feature>
<dbReference type="GO" id="GO:0005886">
    <property type="term" value="C:plasma membrane"/>
    <property type="evidence" value="ECO:0007669"/>
    <property type="project" value="UniProtKB-SubCell"/>
</dbReference>
<protein>
    <submittedName>
        <fullName evidence="11">MFS transporter</fullName>
    </submittedName>
</protein>
<keyword evidence="4" id="KW-1003">Cell membrane</keyword>
<keyword evidence="5 9" id="KW-0812">Transmembrane</keyword>
<dbReference type="SUPFAM" id="SSF103473">
    <property type="entry name" value="MFS general substrate transporter"/>
    <property type="match status" value="1"/>
</dbReference>
<feature type="transmembrane region" description="Helical" evidence="9">
    <location>
        <begin position="171"/>
        <end position="193"/>
    </location>
</feature>
<dbReference type="NCBIfam" id="TIGR00711">
    <property type="entry name" value="efflux_EmrB"/>
    <property type="match status" value="1"/>
</dbReference>
<feature type="region of interest" description="Disordered" evidence="8">
    <location>
        <begin position="540"/>
        <end position="559"/>
    </location>
</feature>
<sequence>MSREDVVAQPGGPGGPAAGAGDRPGPGAGSGGPAAPDEVVEAQWLALVVIILGAFMAILNNSLINVALPQLANFFGASTDQIQWVLTGYTLASAMVVPLSGFLGDRFGYKKSYLISVLLFVAASFLCSVAWSTSALIGFRILQGLAGGTLMPLSMTIIYKIIPRHQIGLALGIWGIASMAAPAVGPTFGGYLIQYFSWHLLFLVNVPFGLLAALFGMILLRETPIQKDLGFDTAGFILSMVGTGTLLLALSDGQKDGWGSFYIVSLFFIAVSALSLLVWVELGTAKPLVDLRLFKNPTFTISTITSSLVMVGLFGGVFLTPLYLENIQGLSAMDTGLLLMPQALAMALMMPVSGKLFDKIGPVPLGVVGVLLLAAMTYHLHNLALDTPNSWLTWVLVLRGLGIGLSMMPLTTSGMNALPPDTIGRASGLGNMVRQVSASFGIAALTTILQQRSAVQLSRISDGVTIDSVPFAQLQAQVSAGLGQAGLDPATAAGGASAVLAGLIQKEAVTRAVADTFMVASIPLFCALPLIFFLRSRPKAQPAHTGSPAASAAPAKAEG</sequence>
<keyword evidence="6 9" id="KW-1133">Transmembrane helix</keyword>
<evidence type="ECO:0000256" key="5">
    <source>
        <dbReference type="ARBA" id="ARBA00022692"/>
    </source>
</evidence>
<gene>
    <name evidence="11" type="ORF">CVV65_15665</name>
</gene>
<keyword evidence="3" id="KW-0813">Transport</keyword>
<dbReference type="PANTHER" id="PTHR42718:SF9">
    <property type="entry name" value="MAJOR FACILITATOR SUPERFAMILY MULTIDRUG TRANSPORTER MFSC"/>
    <property type="match status" value="1"/>
</dbReference>
<feature type="region of interest" description="Disordered" evidence="8">
    <location>
        <begin position="1"/>
        <end position="35"/>
    </location>
</feature>
<dbReference type="Pfam" id="PF07690">
    <property type="entry name" value="MFS_1"/>
    <property type="match status" value="1"/>
</dbReference>
<dbReference type="PRINTS" id="PR01036">
    <property type="entry name" value="TCRTETB"/>
</dbReference>
<reference evidence="12" key="1">
    <citation type="submission" date="2017-11" db="EMBL/GenBank/DDBJ databases">
        <title>Complete Genome Sequence of Kyrpidia sp. Strain EA-1, a thermophilic, hydrogen-oxidizing Bacterium, isolated from the Azores.</title>
        <authorList>
            <person name="Reiner J.E."/>
            <person name="Lapp C.J."/>
            <person name="Bunk B."/>
            <person name="Gescher J."/>
        </authorList>
    </citation>
    <scope>NUCLEOTIDE SEQUENCE [LARGE SCALE GENOMIC DNA]</scope>
    <source>
        <strain evidence="12">EA-1</strain>
    </source>
</reference>
<feature type="compositionally biased region" description="Low complexity" evidence="8">
    <location>
        <begin position="547"/>
        <end position="559"/>
    </location>
</feature>
<evidence type="ECO:0000256" key="4">
    <source>
        <dbReference type="ARBA" id="ARBA00022475"/>
    </source>
</evidence>
<dbReference type="CDD" id="cd17503">
    <property type="entry name" value="MFS_LmrB_MDR_like"/>
    <property type="match status" value="1"/>
</dbReference>
<feature type="domain" description="Major facilitator superfamily (MFS) profile" evidence="10">
    <location>
        <begin position="46"/>
        <end position="539"/>
    </location>
</feature>
<evidence type="ECO:0000256" key="1">
    <source>
        <dbReference type="ARBA" id="ARBA00004651"/>
    </source>
</evidence>
<feature type="transmembrane region" description="Helical" evidence="9">
    <location>
        <begin position="360"/>
        <end position="379"/>
    </location>
</feature>
<evidence type="ECO:0000256" key="3">
    <source>
        <dbReference type="ARBA" id="ARBA00022448"/>
    </source>
</evidence>
<feature type="transmembrane region" description="Helical" evidence="9">
    <location>
        <begin position="199"/>
        <end position="220"/>
    </location>
</feature>
<dbReference type="InterPro" id="IPR036259">
    <property type="entry name" value="MFS_trans_sf"/>
</dbReference>
<evidence type="ECO:0000313" key="11">
    <source>
        <dbReference type="EMBL" id="ATY86190.1"/>
    </source>
</evidence>
<feature type="transmembrane region" description="Helical" evidence="9">
    <location>
        <begin position="261"/>
        <end position="280"/>
    </location>
</feature>
<organism evidence="11 12">
    <name type="scientific">Kyrpidia spormannii</name>
    <dbReference type="NCBI Taxonomy" id="2055160"/>
    <lineage>
        <taxon>Bacteria</taxon>
        <taxon>Bacillati</taxon>
        <taxon>Bacillota</taxon>
        <taxon>Bacilli</taxon>
        <taxon>Bacillales</taxon>
        <taxon>Alicyclobacillaceae</taxon>
        <taxon>Kyrpidia</taxon>
    </lineage>
</organism>
<keyword evidence="12" id="KW-1185">Reference proteome</keyword>
<dbReference type="EMBL" id="CP024955">
    <property type="protein sequence ID" value="ATY86190.1"/>
    <property type="molecule type" value="Genomic_DNA"/>
</dbReference>
<feature type="transmembrane region" description="Helical" evidence="9">
    <location>
        <begin position="330"/>
        <end position="348"/>
    </location>
</feature>
<feature type="compositionally biased region" description="Gly residues" evidence="8">
    <location>
        <begin position="11"/>
        <end position="32"/>
    </location>
</feature>
<feature type="transmembrane region" description="Helical" evidence="9">
    <location>
        <begin position="391"/>
        <end position="411"/>
    </location>
</feature>
<dbReference type="KEGG" id="kyr:CVV65_15665"/>
<feature type="transmembrane region" description="Helical" evidence="9">
    <location>
        <begin position="301"/>
        <end position="324"/>
    </location>
</feature>
<dbReference type="RefSeq" id="WP_100668938.1">
    <property type="nucleotide sequence ID" value="NZ_CP024955.1"/>
</dbReference>
<keyword evidence="7 9" id="KW-0472">Membrane</keyword>
<feature type="transmembrane region" description="Helical" evidence="9">
    <location>
        <begin position="84"/>
        <end position="104"/>
    </location>
</feature>
<evidence type="ECO:0000256" key="9">
    <source>
        <dbReference type="SAM" id="Phobius"/>
    </source>
</evidence>
<feature type="transmembrane region" description="Helical" evidence="9">
    <location>
        <begin position="44"/>
        <end position="64"/>
    </location>
</feature>
<proteinExistence type="inferred from homology"/>
<dbReference type="PROSITE" id="PS50850">
    <property type="entry name" value="MFS"/>
    <property type="match status" value="1"/>
</dbReference>
<dbReference type="AlphaFoldDB" id="A0A2K8NCD8"/>
<evidence type="ECO:0000313" key="12">
    <source>
        <dbReference type="Proteomes" id="UP000231932"/>
    </source>
</evidence>
<comment type="subcellular location">
    <subcellularLocation>
        <location evidence="1">Cell membrane</location>
        <topology evidence="1">Multi-pass membrane protein</topology>
    </subcellularLocation>
</comment>
<dbReference type="Gene3D" id="1.20.1250.20">
    <property type="entry name" value="MFS general substrate transporter like domains"/>
    <property type="match status" value="1"/>
</dbReference>
<evidence type="ECO:0000256" key="2">
    <source>
        <dbReference type="ARBA" id="ARBA00008537"/>
    </source>
</evidence>
<feature type="transmembrane region" description="Helical" evidence="9">
    <location>
        <begin position="229"/>
        <end position="249"/>
    </location>
</feature>
<evidence type="ECO:0000256" key="8">
    <source>
        <dbReference type="SAM" id="MobiDB-lite"/>
    </source>
</evidence>
<comment type="similarity">
    <text evidence="2">Belongs to the major facilitator superfamily. EmrB family.</text>
</comment>
<evidence type="ECO:0000256" key="6">
    <source>
        <dbReference type="ARBA" id="ARBA00022989"/>
    </source>
</evidence>